<evidence type="ECO:0000256" key="2">
    <source>
        <dbReference type="ARBA" id="ARBA00022448"/>
    </source>
</evidence>
<keyword evidence="4" id="KW-1003">Cell membrane</keyword>
<dbReference type="EMBL" id="JASXSV010000007">
    <property type="protein sequence ID" value="MDP0588787.1"/>
    <property type="molecule type" value="Genomic_DNA"/>
</dbReference>
<feature type="transmembrane region" description="Helical" evidence="9">
    <location>
        <begin position="442"/>
        <end position="462"/>
    </location>
</feature>
<evidence type="ECO:0000256" key="4">
    <source>
        <dbReference type="ARBA" id="ARBA00022475"/>
    </source>
</evidence>
<evidence type="ECO:0000259" key="10">
    <source>
        <dbReference type="Pfam" id="PF03553"/>
    </source>
</evidence>
<sequence>MINTQSGFVVIKTPTFMQSLCTMVAIIIVIGAGFFFLKLNFHVLLLISILIGASSAWLLGYKFYDIRLAMNGGVCGALSAIYIFILIGVLIAALIESGTLATLIYYGIRFSNPVFFLPTGLILCSIMSIATGTSWGTVGAIGVVLMTVGSTFGIPAPLTAGMVISGASFGDKMSPISDTTNLAAMASKTTIHSHIHSMLFTTGPAYFLVLVIFSIIGLNYADNQLAITELFSLQKAIEDSFCLNFLTFMPIIVMLCLSLLRVSAEPTMIAATLTAILLAIFLQGAELTAVLNGVYDGASIKTGHEGLDNLMSRGGIISMMQTLSLSLLALALGGILESCQFIQVLITTVLRRIKRKSTLVATTITSCFIGNMAMGEAYMSIVLGGQLFGDCYDQNNVHRKVLSRSLEEGSTLTSSLIPWTTGGVFFASILSVPVLDYAPWALLNWISPLMAILFAYLGVALFRNNNSIAKECATLKINK</sequence>
<accession>A0AA90NT69</accession>
<comment type="caution">
    <text evidence="11">The sequence shown here is derived from an EMBL/GenBank/DDBJ whole genome shotgun (WGS) entry which is preliminary data.</text>
</comment>
<dbReference type="GO" id="GO:0015297">
    <property type="term" value="F:antiporter activity"/>
    <property type="evidence" value="ECO:0007669"/>
    <property type="project" value="UniProtKB-KW"/>
</dbReference>
<gene>
    <name evidence="11" type="primary">nhaC</name>
    <name evidence="11" type="ORF">QS748_06155</name>
</gene>
<proteinExistence type="inferred from homology"/>
<dbReference type="InterPro" id="IPR018461">
    <property type="entry name" value="Na/H_Antiport_NhaC-like_C"/>
</dbReference>
<reference evidence="11 12" key="1">
    <citation type="journal article" date="2023" name="bioRxiv">
        <title>An intranuclear bacterial parasite of deep-sea mussels expresses apoptosis inhibitors acquired from its host.</title>
        <authorList>
            <person name="Gonzalez Porras M.A."/>
            <person name="Assie A."/>
            <person name="Tietjen M."/>
            <person name="Violette M."/>
            <person name="Kleiner M."/>
            <person name="Gruber-Vodicka H."/>
            <person name="Dubilier N."/>
            <person name="Leisch N."/>
        </authorList>
    </citation>
    <scope>NUCLEOTIDE SEQUENCE [LARGE SCALE GENOMIC DNA]</scope>
    <source>
        <strain evidence="11">IAP13</strain>
    </source>
</reference>
<comment type="subcellular location">
    <subcellularLocation>
        <location evidence="1">Cell membrane</location>
        <topology evidence="1">Multi-pass membrane protein</topology>
    </subcellularLocation>
</comment>
<organism evidence="11 12">
    <name type="scientific">Candidatus Endonucleibacter bathymodioli</name>
    <dbReference type="NCBI Taxonomy" id="539814"/>
    <lineage>
        <taxon>Bacteria</taxon>
        <taxon>Pseudomonadati</taxon>
        <taxon>Pseudomonadota</taxon>
        <taxon>Gammaproteobacteria</taxon>
        <taxon>Oceanospirillales</taxon>
        <taxon>Endozoicomonadaceae</taxon>
        <taxon>Candidatus Endonucleibacter</taxon>
    </lineage>
</organism>
<keyword evidence="5 9" id="KW-0812">Transmembrane</keyword>
<evidence type="ECO:0000256" key="5">
    <source>
        <dbReference type="ARBA" id="ARBA00022692"/>
    </source>
</evidence>
<keyword evidence="3" id="KW-0050">Antiport</keyword>
<feature type="transmembrane region" description="Helical" evidence="9">
    <location>
        <begin position="81"/>
        <end position="108"/>
    </location>
</feature>
<keyword evidence="2" id="KW-0813">Transport</keyword>
<feature type="transmembrane region" description="Helical" evidence="9">
    <location>
        <begin position="141"/>
        <end position="164"/>
    </location>
</feature>
<evidence type="ECO:0000256" key="9">
    <source>
        <dbReference type="SAM" id="Phobius"/>
    </source>
</evidence>
<comment type="similarity">
    <text evidence="8">Belongs to the NhaC Na(+)/H(+) (TC 2.A.35) antiporter family.</text>
</comment>
<keyword evidence="6 9" id="KW-1133">Transmembrane helix</keyword>
<dbReference type="InterPro" id="IPR052180">
    <property type="entry name" value="NhaC_Na-H+_Antiporter"/>
</dbReference>
<dbReference type="InterPro" id="IPR004770">
    <property type="entry name" value="Na/H_antiport_NhaC"/>
</dbReference>
<evidence type="ECO:0000313" key="11">
    <source>
        <dbReference type="EMBL" id="MDP0588787.1"/>
    </source>
</evidence>
<feature type="transmembrane region" description="Helical" evidence="9">
    <location>
        <begin position="115"/>
        <end position="135"/>
    </location>
</feature>
<evidence type="ECO:0000256" key="1">
    <source>
        <dbReference type="ARBA" id="ARBA00004651"/>
    </source>
</evidence>
<evidence type="ECO:0000256" key="8">
    <source>
        <dbReference type="ARBA" id="ARBA00038435"/>
    </source>
</evidence>
<dbReference type="AlphaFoldDB" id="A0AA90NT69"/>
<dbReference type="GO" id="GO:0005886">
    <property type="term" value="C:plasma membrane"/>
    <property type="evidence" value="ECO:0007669"/>
    <property type="project" value="UniProtKB-SubCell"/>
</dbReference>
<feature type="transmembrane region" description="Helical" evidence="9">
    <location>
        <begin position="198"/>
        <end position="221"/>
    </location>
</feature>
<dbReference type="PANTHER" id="PTHR33451:SF3">
    <property type="entry name" value="MALATE-2H(+)_NA(+)-LACTATE ANTIPORTER"/>
    <property type="match status" value="1"/>
</dbReference>
<feature type="transmembrane region" description="Helical" evidence="9">
    <location>
        <begin position="272"/>
        <end position="295"/>
    </location>
</feature>
<dbReference type="Proteomes" id="UP001178148">
    <property type="component" value="Unassembled WGS sequence"/>
</dbReference>
<dbReference type="PANTHER" id="PTHR33451">
    <property type="entry name" value="MALATE-2H(+)/NA(+)-LACTATE ANTIPORTER"/>
    <property type="match status" value="1"/>
</dbReference>
<dbReference type="Pfam" id="PF03553">
    <property type="entry name" value="Na_H_antiporter"/>
    <property type="match status" value="1"/>
</dbReference>
<name>A0AA90NT69_9GAMM</name>
<feature type="transmembrane region" description="Helical" evidence="9">
    <location>
        <begin position="43"/>
        <end position="61"/>
    </location>
</feature>
<feature type="transmembrane region" description="Helical" evidence="9">
    <location>
        <begin position="357"/>
        <end position="374"/>
    </location>
</feature>
<keyword evidence="12" id="KW-1185">Reference proteome</keyword>
<evidence type="ECO:0000256" key="7">
    <source>
        <dbReference type="ARBA" id="ARBA00023136"/>
    </source>
</evidence>
<feature type="domain" description="Na+/H+ antiporter NhaC-like C-terminal" evidence="10">
    <location>
        <begin position="166"/>
        <end position="459"/>
    </location>
</feature>
<protein>
    <submittedName>
        <fullName evidence="11">Na+/H+ antiporter NhaC</fullName>
    </submittedName>
</protein>
<evidence type="ECO:0000256" key="6">
    <source>
        <dbReference type="ARBA" id="ARBA00022989"/>
    </source>
</evidence>
<dbReference type="NCBIfam" id="TIGR00931">
    <property type="entry name" value="antiport_nhaC"/>
    <property type="match status" value="1"/>
</dbReference>
<feature type="transmembrane region" description="Helical" evidence="9">
    <location>
        <begin position="315"/>
        <end position="336"/>
    </location>
</feature>
<keyword evidence="7 9" id="KW-0472">Membrane</keyword>
<feature type="transmembrane region" description="Helical" evidence="9">
    <location>
        <begin position="241"/>
        <end position="260"/>
    </location>
</feature>
<evidence type="ECO:0000256" key="3">
    <source>
        <dbReference type="ARBA" id="ARBA00022449"/>
    </source>
</evidence>
<feature type="transmembrane region" description="Helical" evidence="9">
    <location>
        <begin position="16"/>
        <end position="36"/>
    </location>
</feature>
<evidence type="ECO:0000313" key="12">
    <source>
        <dbReference type="Proteomes" id="UP001178148"/>
    </source>
</evidence>